<dbReference type="Pfam" id="PF05042">
    <property type="entry name" value="Caleosin"/>
    <property type="match status" value="1"/>
</dbReference>
<evidence type="ECO:0000256" key="1">
    <source>
        <dbReference type="ARBA" id="ARBA00006765"/>
    </source>
</evidence>
<dbReference type="GeneID" id="111306750"/>
<feature type="region of interest" description="Disordered" evidence="2">
    <location>
        <begin position="12"/>
        <end position="38"/>
    </location>
</feature>
<dbReference type="InterPro" id="IPR007736">
    <property type="entry name" value="Caleosin-related"/>
</dbReference>
<dbReference type="InterPro" id="IPR011992">
    <property type="entry name" value="EF-hand-dom_pair"/>
</dbReference>
<name>A0A6P6A5V6_DURZI</name>
<protein>
    <submittedName>
        <fullName evidence="4">Probable peroxygenase 3</fullName>
    </submittedName>
</protein>
<dbReference type="KEGG" id="dzi:111306750"/>
<sequence length="255" mass="29293">YKELHCLSKCSQHQKERRAKMEKETIATEAPKAPVTSERKIRDNLEEKLPKPYLARALEAPDVEHPNGTAGHKNNGMSVLQQHVSFFDQDNNGIVYPWETYRGLRDIGINPISSSIIAILINLALSYVTLPGWLPNLLFPVYIDRIHKAKHGSDSATFDTEGRFMPVNLENIFSKYARTEPDKLTFREMWRMTEANRVAYDFIGWVIAKGEWVLLYRLARDENGFLSKEAVRGCFDGSLFEYCAKMNKGVDRKNH</sequence>
<feature type="non-terminal residue" evidence="4">
    <location>
        <position position="1"/>
    </location>
</feature>
<dbReference type="Proteomes" id="UP000515121">
    <property type="component" value="Unplaced"/>
</dbReference>
<dbReference type="SUPFAM" id="SSF47473">
    <property type="entry name" value="EF-hand"/>
    <property type="match status" value="1"/>
</dbReference>
<organism evidence="3 4">
    <name type="scientific">Durio zibethinus</name>
    <name type="common">Durian</name>
    <dbReference type="NCBI Taxonomy" id="66656"/>
    <lineage>
        <taxon>Eukaryota</taxon>
        <taxon>Viridiplantae</taxon>
        <taxon>Streptophyta</taxon>
        <taxon>Embryophyta</taxon>
        <taxon>Tracheophyta</taxon>
        <taxon>Spermatophyta</taxon>
        <taxon>Magnoliopsida</taxon>
        <taxon>eudicotyledons</taxon>
        <taxon>Gunneridae</taxon>
        <taxon>Pentapetalae</taxon>
        <taxon>rosids</taxon>
        <taxon>malvids</taxon>
        <taxon>Malvales</taxon>
        <taxon>Malvaceae</taxon>
        <taxon>Helicteroideae</taxon>
        <taxon>Durio</taxon>
    </lineage>
</organism>
<keyword evidence="3" id="KW-1185">Reference proteome</keyword>
<reference evidence="4" key="1">
    <citation type="submission" date="2025-08" db="UniProtKB">
        <authorList>
            <consortium name="RefSeq"/>
        </authorList>
    </citation>
    <scope>IDENTIFICATION</scope>
    <source>
        <tissue evidence="4">Fruit stalk</tissue>
    </source>
</reference>
<gene>
    <name evidence="4" type="primary">LOC111306750</name>
</gene>
<dbReference type="GO" id="GO:0004497">
    <property type="term" value="F:monooxygenase activity"/>
    <property type="evidence" value="ECO:0007669"/>
    <property type="project" value="TreeGrafter"/>
</dbReference>
<evidence type="ECO:0000313" key="4">
    <source>
        <dbReference type="RefSeq" id="XP_022760343.1"/>
    </source>
</evidence>
<dbReference type="PANTHER" id="PTHR31495:SF23">
    <property type="entry name" value="PEROXYGENASE-LIKE"/>
    <property type="match status" value="1"/>
</dbReference>
<evidence type="ECO:0000313" key="3">
    <source>
        <dbReference type="Proteomes" id="UP000515121"/>
    </source>
</evidence>
<proteinExistence type="inferred from homology"/>
<dbReference type="GO" id="GO:0005509">
    <property type="term" value="F:calcium ion binding"/>
    <property type="evidence" value="ECO:0007669"/>
    <property type="project" value="TreeGrafter"/>
</dbReference>
<evidence type="ECO:0000256" key="2">
    <source>
        <dbReference type="SAM" id="MobiDB-lite"/>
    </source>
</evidence>
<dbReference type="OrthoDB" id="640742at2759"/>
<comment type="similarity">
    <text evidence="1">Belongs to the caleosin family.</text>
</comment>
<accession>A0A6P6A5V6</accession>
<dbReference type="PANTHER" id="PTHR31495">
    <property type="entry name" value="PEROXYGENASE 3-RELATED"/>
    <property type="match status" value="1"/>
</dbReference>
<dbReference type="AlphaFoldDB" id="A0A6P6A5V6"/>
<dbReference type="RefSeq" id="XP_022760343.1">
    <property type="nucleotide sequence ID" value="XM_022904608.1"/>
</dbReference>